<reference evidence="1 2" key="1">
    <citation type="submission" date="2007-08" db="EMBL/GenBank/DDBJ databases">
        <authorList>
            <consortium name="The Citrobacter koseri Genome Sequencing Project"/>
            <person name="McClelland M."/>
            <person name="Sanderson E.K."/>
            <person name="Porwollik S."/>
            <person name="Spieth J."/>
            <person name="Clifton W.S."/>
            <person name="Latreille P."/>
            <person name="Courtney L."/>
            <person name="Wang C."/>
            <person name="Pepin K."/>
            <person name="Bhonagiri V."/>
            <person name="Nash W."/>
            <person name="Johnson M."/>
            <person name="Thiruvilangam P."/>
            <person name="Wilson R."/>
        </authorList>
    </citation>
    <scope>NUCLEOTIDE SEQUENCE [LARGE SCALE GENOMIC DNA]</scope>
    <source>
        <strain evidence="2">ATCC BAA-895 / CDC 4225-83 / SGSC4696</strain>
    </source>
</reference>
<dbReference type="Proteomes" id="UP000008148">
    <property type="component" value="Chromosome"/>
</dbReference>
<gene>
    <name evidence="1" type="ordered locus">CKO_05053</name>
</gene>
<keyword evidence="2" id="KW-1185">Reference proteome</keyword>
<organism evidence="1 2">
    <name type="scientific">Citrobacter koseri (strain ATCC BAA-895 / CDC 4225-83 / SGSC4696)</name>
    <dbReference type="NCBI Taxonomy" id="290338"/>
    <lineage>
        <taxon>Bacteria</taxon>
        <taxon>Pseudomonadati</taxon>
        <taxon>Pseudomonadota</taxon>
        <taxon>Gammaproteobacteria</taxon>
        <taxon>Enterobacterales</taxon>
        <taxon>Enterobacteriaceae</taxon>
        <taxon>Citrobacter</taxon>
    </lineage>
</organism>
<dbReference type="HOGENOM" id="CLU_3079915_0_0_6"/>
<proteinExistence type="predicted"/>
<name>A8ARI3_CITK8</name>
<protein>
    <submittedName>
        <fullName evidence="1">Uncharacterized protein</fullName>
    </submittedName>
</protein>
<evidence type="ECO:0000313" key="1">
    <source>
        <dbReference type="EMBL" id="ABV16096.1"/>
    </source>
</evidence>
<dbReference type="STRING" id="290338.CKO_05053"/>
<accession>A8ARI3</accession>
<sequence>MNIGWMVVIDVILITKRLCKKTTNPESLVEIAFKCELFHIFDLRVCWIFVI</sequence>
<dbReference type="AlphaFoldDB" id="A8ARI3"/>
<evidence type="ECO:0000313" key="2">
    <source>
        <dbReference type="Proteomes" id="UP000008148"/>
    </source>
</evidence>
<dbReference type="KEGG" id="cko:CKO_05053"/>
<dbReference type="EMBL" id="CP000822">
    <property type="protein sequence ID" value="ABV16096.1"/>
    <property type="molecule type" value="Genomic_DNA"/>
</dbReference>